<organism evidence="2 3">
    <name type="scientific">Gilvimarinus gilvus</name>
    <dbReference type="NCBI Taxonomy" id="3058038"/>
    <lineage>
        <taxon>Bacteria</taxon>
        <taxon>Pseudomonadati</taxon>
        <taxon>Pseudomonadota</taxon>
        <taxon>Gammaproteobacteria</taxon>
        <taxon>Cellvibrionales</taxon>
        <taxon>Cellvibrionaceae</taxon>
        <taxon>Gilvimarinus</taxon>
    </lineage>
</organism>
<proteinExistence type="predicted"/>
<evidence type="ECO:0000259" key="1">
    <source>
        <dbReference type="PROSITE" id="PS50801"/>
    </source>
</evidence>
<dbReference type="Pfam" id="PF13466">
    <property type="entry name" value="STAS_2"/>
    <property type="match status" value="1"/>
</dbReference>
<dbReference type="InterPro" id="IPR036513">
    <property type="entry name" value="STAS_dom_sf"/>
</dbReference>
<evidence type="ECO:0000313" key="2">
    <source>
        <dbReference type="EMBL" id="MDX6847976.1"/>
    </source>
</evidence>
<feature type="domain" description="STAS" evidence="1">
    <location>
        <begin position="6"/>
        <end position="92"/>
    </location>
</feature>
<dbReference type="PANTHER" id="PTHR33495">
    <property type="entry name" value="ANTI-SIGMA FACTOR ANTAGONIST TM_1081-RELATED-RELATED"/>
    <property type="match status" value="1"/>
</dbReference>
<dbReference type="EMBL" id="JAXAFO010000001">
    <property type="protein sequence ID" value="MDX6847976.1"/>
    <property type="molecule type" value="Genomic_DNA"/>
</dbReference>
<dbReference type="PROSITE" id="PS50801">
    <property type="entry name" value="STAS"/>
    <property type="match status" value="1"/>
</dbReference>
<reference evidence="2 3" key="1">
    <citation type="submission" date="2023-11" db="EMBL/GenBank/DDBJ databases">
        <title>Gilvimarinus fulvus sp. nov., isolated from the surface of Kelp.</title>
        <authorList>
            <person name="Sun Y.Y."/>
            <person name="Gong Y."/>
            <person name="Du Z.J."/>
        </authorList>
    </citation>
    <scope>NUCLEOTIDE SEQUENCE [LARGE SCALE GENOMIC DNA]</scope>
    <source>
        <strain evidence="2 3">SDUM040013</strain>
    </source>
</reference>
<dbReference type="Proteomes" id="UP001273505">
    <property type="component" value="Unassembled WGS sequence"/>
</dbReference>
<comment type="caution">
    <text evidence="2">The sequence shown here is derived from an EMBL/GenBank/DDBJ whole genome shotgun (WGS) entry which is preliminary data.</text>
</comment>
<evidence type="ECO:0000313" key="3">
    <source>
        <dbReference type="Proteomes" id="UP001273505"/>
    </source>
</evidence>
<dbReference type="InterPro" id="IPR058548">
    <property type="entry name" value="MlaB-like_STAS"/>
</dbReference>
<dbReference type="PANTHER" id="PTHR33495:SF15">
    <property type="entry name" value="STAS DOMAIN-CONTAINING PROTEIN"/>
    <property type="match status" value="1"/>
</dbReference>
<keyword evidence="3" id="KW-1185">Reference proteome</keyword>
<name>A0ABU4RUU7_9GAMM</name>
<dbReference type="InterPro" id="IPR002645">
    <property type="entry name" value="STAS_dom"/>
</dbReference>
<gene>
    <name evidence="2" type="ORF">SCD92_01310</name>
</gene>
<dbReference type="Gene3D" id="3.30.750.24">
    <property type="entry name" value="STAS domain"/>
    <property type="match status" value="1"/>
</dbReference>
<sequence length="92" mass="10161">MENTPIKLPARFDFGFHSTFSERSNKSLEKGDGTIVLDFSEVTYLDSSALGMVIMLHKKCHNAGKKVKIINAHGTADDLLRLANIDKLVAID</sequence>
<dbReference type="RefSeq" id="WP_302724570.1">
    <property type="nucleotide sequence ID" value="NZ_JAULRU010000797.1"/>
</dbReference>
<accession>A0ABU4RUU7</accession>
<dbReference type="SUPFAM" id="SSF52091">
    <property type="entry name" value="SpoIIaa-like"/>
    <property type="match status" value="1"/>
</dbReference>
<protein>
    <submittedName>
        <fullName evidence="2">STAS domain-containing protein</fullName>
    </submittedName>
</protein>
<dbReference type="CDD" id="cd07043">
    <property type="entry name" value="STAS_anti-anti-sigma_factors"/>
    <property type="match status" value="1"/>
</dbReference>